<accession>A0A2M7FXT8</accession>
<protein>
    <submittedName>
        <fullName evidence="1">Esterase</fullName>
    </submittedName>
</protein>
<evidence type="ECO:0000313" key="1">
    <source>
        <dbReference type="EMBL" id="PIW14104.1"/>
    </source>
</evidence>
<evidence type="ECO:0000313" key="2">
    <source>
        <dbReference type="Proteomes" id="UP000231019"/>
    </source>
</evidence>
<dbReference type="SUPFAM" id="SSF53474">
    <property type="entry name" value="alpha/beta-Hydrolases"/>
    <property type="match status" value="1"/>
</dbReference>
<proteinExistence type="predicted"/>
<dbReference type="InterPro" id="IPR000801">
    <property type="entry name" value="Esterase-like"/>
</dbReference>
<dbReference type="PANTHER" id="PTHR48098:SF6">
    <property type="entry name" value="FERRI-BACILLIBACTIN ESTERASE BESA"/>
    <property type="match status" value="1"/>
</dbReference>
<dbReference type="InterPro" id="IPR029058">
    <property type="entry name" value="AB_hydrolase_fold"/>
</dbReference>
<dbReference type="Gene3D" id="3.40.50.1820">
    <property type="entry name" value="alpha/beta hydrolase"/>
    <property type="match status" value="1"/>
</dbReference>
<comment type="caution">
    <text evidence="1">The sequence shown here is derived from an EMBL/GenBank/DDBJ whole genome shotgun (WGS) entry which is preliminary data.</text>
</comment>
<gene>
    <name evidence="1" type="ORF">COW36_22925</name>
</gene>
<name>A0A2M7FXT8_9BACT</name>
<dbReference type="PANTHER" id="PTHR48098">
    <property type="entry name" value="ENTEROCHELIN ESTERASE-RELATED"/>
    <property type="match status" value="1"/>
</dbReference>
<dbReference type="EMBL" id="PFFQ01000064">
    <property type="protein sequence ID" value="PIW14104.1"/>
    <property type="molecule type" value="Genomic_DNA"/>
</dbReference>
<dbReference type="AlphaFoldDB" id="A0A2M7FXT8"/>
<dbReference type="Pfam" id="PF00756">
    <property type="entry name" value="Esterase"/>
    <property type="match status" value="1"/>
</dbReference>
<reference evidence="1 2" key="1">
    <citation type="submission" date="2017-09" db="EMBL/GenBank/DDBJ databases">
        <title>Depth-based differentiation of microbial function through sediment-hosted aquifers and enrichment of novel symbionts in the deep terrestrial subsurface.</title>
        <authorList>
            <person name="Probst A.J."/>
            <person name="Ladd B."/>
            <person name="Jarett J.K."/>
            <person name="Geller-Mcgrath D.E."/>
            <person name="Sieber C.M."/>
            <person name="Emerson J.B."/>
            <person name="Anantharaman K."/>
            <person name="Thomas B.C."/>
            <person name="Malmstrom R."/>
            <person name="Stieglmeier M."/>
            <person name="Klingl A."/>
            <person name="Woyke T."/>
            <person name="Ryan C.M."/>
            <person name="Banfield J.F."/>
        </authorList>
    </citation>
    <scope>NUCLEOTIDE SEQUENCE [LARGE SCALE GENOMIC DNA]</scope>
    <source>
        <strain evidence="1">CG17_big_fil_post_rev_8_21_14_2_50_48_46</strain>
    </source>
</reference>
<sequence>MDLEICFKNTLSKRILRLTRFICRHRGVHYLDEESMPRRMEHSVETVGFKFLQPAPEQTHLAGNIRLHRQFFSRYLEFERSIIVYLPPSYKDNPYKRYPVLYMHDGNNVFDPRTSFAGVSWEVNDTVEKLVTQNKLEEIIVVGIYNTPARLYEYTWTPMTLDNEMMQGGHGKKYARFMVQELKQFIDKEYRTLADRQNTAVMGSSLGGLINFYLGRHYSDIFGKIAIMSPSFWWGNGIAYKHAQNYPRDLRIWMDIGVYECGSHQPKANDYVIRQTRMMREALLQNGYEENVNFRYFEDPHGHHNEYSWSKRVHRPLLFFFGKEQQQKPFSA</sequence>
<dbReference type="InterPro" id="IPR050583">
    <property type="entry name" value="Mycobacterial_A85_antigen"/>
</dbReference>
<dbReference type="Proteomes" id="UP000231019">
    <property type="component" value="Unassembled WGS sequence"/>
</dbReference>
<organism evidence="1 2">
    <name type="scientific">bacterium (Candidatus Blackallbacteria) CG17_big_fil_post_rev_8_21_14_2_50_48_46</name>
    <dbReference type="NCBI Taxonomy" id="2014261"/>
    <lineage>
        <taxon>Bacteria</taxon>
        <taxon>Candidatus Blackallbacteria</taxon>
    </lineage>
</organism>